<accession>A0AAU8K185</accession>
<protein>
    <submittedName>
        <fullName evidence="2">Helix-turn-helix domain-containing protein</fullName>
    </submittedName>
</protein>
<reference evidence="2" key="1">
    <citation type="submission" date="2024-06" db="EMBL/GenBank/DDBJ databases">
        <title>The genome sequences of Kitasatospora sp. strain HUAS MG31.</title>
        <authorList>
            <person name="Mo P."/>
        </authorList>
    </citation>
    <scope>NUCLEOTIDE SEQUENCE</scope>
    <source>
        <strain evidence="2">HUAS MG31</strain>
    </source>
</reference>
<dbReference type="InterPro" id="IPR009061">
    <property type="entry name" value="DNA-bd_dom_put_sf"/>
</dbReference>
<gene>
    <name evidence="2" type="ORF">ABWK59_25235</name>
</gene>
<dbReference type="AlphaFoldDB" id="A0AAU8K185"/>
<feature type="domain" description="Helix-turn-helix" evidence="1">
    <location>
        <begin position="36"/>
        <end position="90"/>
    </location>
</feature>
<dbReference type="SUPFAM" id="SSF46955">
    <property type="entry name" value="Putative DNA-binding domain"/>
    <property type="match status" value="1"/>
</dbReference>
<sequence>MSEAMLTIDQVAQLIESVSQATSGRPARGGLLHSGWYSTEEVAELIDVDPSTLRRWRTSRPVQGPPFVRLTSRVTMYSIPDVQAWLESRRIVPGEAA</sequence>
<proteinExistence type="predicted"/>
<evidence type="ECO:0000313" key="2">
    <source>
        <dbReference type="EMBL" id="XCM81966.1"/>
    </source>
</evidence>
<dbReference type="RefSeq" id="WP_354642896.1">
    <property type="nucleotide sequence ID" value="NZ_CP159872.1"/>
</dbReference>
<organism evidence="2">
    <name type="scientific">Kitasatospora camelliae</name>
    <dbReference type="NCBI Taxonomy" id="3156397"/>
    <lineage>
        <taxon>Bacteria</taxon>
        <taxon>Bacillati</taxon>
        <taxon>Actinomycetota</taxon>
        <taxon>Actinomycetes</taxon>
        <taxon>Kitasatosporales</taxon>
        <taxon>Streptomycetaceae</taxon>
        <taxon>Kitasatospora</taxon>
    </lineage>
</organism>
<dbReference type="Gene3D" id="1.10.10.10">
    <property type="entry name" value="Winged helix-like DNA-binding domain superfamily/Winged helix DNA-binding domain"/>
    <property type="match status" value="1"/>
</dbReference>
<evidence type="ECO:0000259" key="1">
    <source>
        <dbReference type="Pfam" id="PF12728"/>
    </source>
</evidence>
<dbReference type="Pfam" id="PF12728">
    <property type="entry name" value="HTH_17"/>
    <property type="match status" value="1"/>
</dbReference>
<dbReference type="EMBL" id="CP159872">
    <property type="protein sequence ID" value="XCM81966.1"/>
    <property type="molecule type" value="Genomic_DNA"/>
</dbReference>
<dbReference type="InterPro" id="IPR036388">
    <property type="entry name" value="WH-like_DNA-bd_sf"/>
</dbReference>
<name>A0AAU8K185_9ACTN</name>
<dbReference type="KEGG" id="kcm:ABWK59_25235"/>
<dbReference type="InterPro" id="IPR041657">
    <property type="entry name" value="HTH_17"/>
</dbReference>